<dbReference type="Proteomes" id="UP000504636">
    <property type="component" value="Unplaced"/>
</dbReference>
<keyword evidence="9" id="KW-1185">Reference proteome</keyword>
<dbReference type="AlphaFoldDB" id="A0A6A6YQ90"/>
<organism evidence="8">
    <name type="scientific">Mytilinidion resinicola</name>
    <dbReference type="NCBI Taxonomy" id="574789"/>
    <lineage>
        <taxon>Eukaryota</taxon>
        <taxon>Fungi</taxon>
        <taxon>Dikarya</taxon>
        <taxon>Ascomycota</taxon>
        <taxon>Pezizomycotina</taxon>
        <taxon>Dothideomycetes</taxon>
        <taxon>Pleosporomycetidae</taxon>
        <taxon>Mytilinidiales</taxon>
        <taxon>Mytilinidiaceae</taxon>
        <taxon>Mytilinidion</taxon>
    </lineage>
</organism>
<sequence>MKDDKLKDFVYNENAGAGTYIYVIDTGAAYTVRINDGNHEFEKIEAFQTAHSKDHGEKENEDGSDISHGAMVSSQALGRKYGVAKAATLVSVKMTSKFKNLDAKMADFILALEAVTTHLESRPESYAKSVVTCSHGWKIGMDHKKAETDPAAIQMRVYLDRLFEMGVPFISSSGNLAHLFKTIDKLPKVLEDPDTPIINVGAVDADGSTPIFSQTGPQLTISAPGVGIAGQQKEDGKEGIEQGTSHSAPLVAGVIAAYLNYEPPPWGESYTGKERVQAIKDYILTDKSSWIRKAGSDIRVIRNGATEEDHKNAGANQFSAPAPDPAPF</sequence>
<keyword evidence="4 5" id="KW-0720">Serine protease</keyword>
<accession>A0A6A6YQ90</accession>
<dbReference type="PANTHER" id="PTHR43806">
    <property type="entry name" value="PEPTIDASE S8"/>
    <property type="match status" value="1"/>
</dbReference>
<comment type="similarity">
    <text evidence="1 5">Belongs to the peptidase S8 family.</text>
</comment>
<dbReference type="EMBL" id="MU003700">
    <property type="protein sequence ID" value="KAF2810057.1"/>
    <property type="molecule type" value="Genomic_DNA"/>
</dbReference>
<dbReference type="PANTHER" id="PTHR43806:SF11">
    <property type="entry name" value="CEREVISIN-RELATED"/>
    <property type="match status" value="1"/>
</dbReference>
<dbReference type="GeneID" id="54455098"/>
<dbReference type="InterPro" id="IPR050131">
    <property type="entry name" value="Peptidase_S8_subtilisin-like"/>
</dbReference>
<name>A0A6A6YQ90_9PEZI</name>
<reference evidence="10" key="2">
    <citation type="submission" date="2020-04" db="EMBL/GenBank/DDBJ databases">
        <authorList>
            <consortium name="NCBI Genome Project"/>
        </authorList>
    </citation>
    <scope>NUCLEOTIDE SEQUENCE</scope>
    <source>
        <strain evidence="10">CBS 304.34</strain>
    </source>
</reference>
<feature type="active site" description="Charge relay system" evidence="5">
    <location>
        <position position="68"/>
    </location>
</feature>
<feature type="active site" description="Charge relay system" evidence="5">
    <location>
        <position position="245"/>
    </location>
</feature>
<evidence type="ECO:0000313" key="9">
    <source>
        <dbReference type="Proteomes" id="UP000504636"/>
    </source>
</evidence>
<gene>
    <name evidence="8 10" type="ORF">BDZ99DRAFT_303059</name>
</gene>
<evidence type="ECO:0000256" key="1">
    <source>
        <dbReference type="ARBA" id="ARBA00011073"/>
    </source>
</evidence>
<reference evidence="8 10" key="1">
    <citation type="journal article" date="2020" name="Stud. Mycol.">
        <title>101 Dothideomycetes genomes: a test case for predicting lifestyles and emergence of pathogens.</title>
        <authorList>
            <person name="Haridas S."/>
            <person name="Albert R."/>
            <person name="Binder M."/>
            <person name="Bloem J."/>
            <person name="Labutti K."/>
            <person name="Salamov A."/>
            <person name="Andreopoulos B."/>
            <person name="Baker S."/>
            <person name="Barry K."/>
            <person name="Bills G."/>
            <person name="Bluhm B."/>
            <person name="Cannon C."/>
            <person name="Castanera R."/>
            <person name="Culley D."/>
            <person name="Daum C."/>
            <person name="Ezra D."/>
            <person name="Gonzalez J."/>
            <person name="Henrissat B."/>
            <person name="Kuo A."/>
            <person name="Liang C."/>
            <person name="Lipzen A."/>
            <person name="Lutzoni F."/>
            <person name="Magnuson J."/>
            <person name="Mondo S."/>
            <person name="Nolan M."/>
            <person name="Ohm R."/>
            <person name="Pangilinan J."/>
            <person name="Park H.-J."/>
            <person name="Ramirez L."/>
            <person name="Alfaro M."/>
            <person name="Sun H."/>
            <person name="Tritt A."/>
            <person name="Yoshinaga Y."/>
            <person name="Zwiers L.-H."/>
            <person name="Turgeon B."/>
            <person name="Goodwin S."/>
            <person name="Spatafora J."/>
            <person name="Crous P."/>
            <person name="Grigoriev I."/>
        </authorList>
    </citation>
    <scope>NUCLEOTIDE SEQUENCE</scope>
    <source>
        <strain evidence="8 10">CBS 304.34</strain>
    </source>
</reference>
<protein>
    <submittedName>
        <fullName evidence="8 10">Subtilisin-like protein</fullName>
    </submittedName>
</protein>
<reference evidence="10" key="3">
    <citation type="submission" date="2025-04" db="UniProtKB">
        <authorList>
            <consortium name="RefSeq"/>
        </authorList>
    </citation>
    <scope>IDENTIFICATION</scope>
    <source>
        <strain evidence="10">CBS 304.34</strain>
    </source>
</reference>
<dbReference type="RefSeq" id="XP_033577021.1">
    <property type="nucleotide sequence ID" value="XM_033714205.1"/>
</dbReference>
<dbReference type="OrthoDB" id="1896086at2759"/>
<dbReference type="GO" id="GO:0004252">
    <property type="term" value="F:serine-type endopeptidase activity"/>
    <property type="evidence" value="ECO:0007669"/>
    <property type="project" value="UniProtKB-UniRule"/>
</dbReference>
<dbReference type="SUPFAM" id="SSF52743">
    <property type="entry name" value="Subtilisin-like"/>
    <property type="match status" value="1"/>
</dbReference>
<evidence type="ECO:0000259" key="7">
    <source>
        <dbReference type="Pfam" id="PF00082"/>
    </source>
</evidence>
<evidence type="ECO:0000256" key="3">
    <source>
        <dbReference type="ARBA" id="ARBA00022801"/>
    </source>
</evidence>
<feature type="domain" description="Peptidase S8/S53" evidence="7">
    <location>
        <begin position="16"/>
        <end position="285"/>
    </location>
</feature>
<evidence type="ECO:0000313" key="10">
    <source>
        <dbReference type="RefSeq" id="XP_033577021.1"/>
    </source>
</evidence>
<dbReference type="PROSITE" id="PS51892">
    <property type="entry name" value="SUBTILASE"/>
    <property type="match status" value="1"/>
</dbReference>
<feature type="active site" description="Charge relay system" evidence="5">
    <location>
        <position position="25"/>
    </location>
</feature>
<dbReference type="Pfam" id="PF00082">
    <property type="entry name" value="Peptidase_S8"/>
    <property type="match status" value="1"/>
</dbReference>
<dbReference type="InterPro" id="IPR036852">
    <property type="entry name" value="Peptidase_S8/S53_dom_sf"/>
</dbReference>
<feature type="region of interest" description="Disordered" evidence="6">
    <location>
        <begin position="302"/>
        <end position="328"/>
    </location>
</feature>
<dbReference type="InterPro" id="IPR000209">
    <property type="entry name" value="Peptidase_S8/S53_dom"/>
</dbReference>
<evidence type="ECO:0000256" key="6">
    <source>
        <dbReference type="SAM" id="MobiDB-lite"/>
    </source>
</evidence>
<evidence type="ECO:0000256" key="4">
    <source>
        <dbReference type="ARBA" id="ARBA00022825"/>
    </source>
</evidence>
<keyword evidence="2 5" id="KW-0645">Protease</keyword>
<dbReference type="PROSITE" id="PS00138">
    <property type="entry name" value="SUBTILASE_SER"/>
    <property type="match status" value="1"/>
</dbReference>
<evidence type="ECO:0000313" key="8">
    <source>
        <dbReference type="EMBL" id="KAF2810057.1"/>
    </source>
</evidence>
<proteinExistence type="inferred from homology"/>
<dbReference type="Gene3D" id="3.40.50.200">
    <property type="entry name" value="Peptidase S8/S53 domain"/>
    <property type="match status" value="1"/>
</dbReference>
<dbReference type="InterPro" id="IPR023828">
    <property type="entry name" value="Peptidase_S8_Ser-AS"/>
</dbReference>
<evidence type="ECO:0000256" key="2">
    <source>
        <dbReference type="ARBA" id="ARBA00022670"/>
    </source>
</evidence>
<keyword evidence="3 5" id="KW-0378">Hydrolase</keyword>
<dbReference type="GO" id="GO:0006508">
    <property type="term" value="P:proteolysis"/>
    <property type="evidence" value="ECO:0007669"/>
    <property type="project" value="UniProtKB-KW"/>
</dbReference>
<evidence type="ECO:0000256" key="5">
    <source>
        <dbReference type="PROSITE-ProRule" id="PRU01240"/>
    </source>
</evidence>
<feature type="compositionally biased region" description="Basic and acidic residues" evidence="6">
    <location>
        <begin position="302"/>
        <end position="312"/>
    </location>
</feature>